<dbReference type="InterPro" id="IPR027417">
    <property type="entry name" value="P-loop_NTPase"/>
</dbReference>
<dbReference type="Pfam" id="PF13191">
    <property type="entry name" value="AAA_16"/>
    <property type="match status" value="1"/>
</dbReference>
<dbReference type="Proteomes" id="UP000305238">
    <property type="component" value="Unassembled WGS sequence"/>
</dbReference>
<evidence type="ECO:0000259" key="2">
    <source>
        <dbReference type="Pfam" id="PF13191"/>
    </source>
</evidence>
<gene>
    <name evidence="4" type="ORF">ETD96_00360</name>
</gene>
<dbReference type="Gene3D" id="1.25.40.10">
    <property type="entry name" value="Tetratricopeptide repeat domain"/>
    <property type="match status" value="1"/>
</dbReference>
<dbReference type="SUPFAM" id="SSF52540">
    <property type="entry name" value="P-loop containing nucleoside triphosphate hydrolases"/>
    <property type="match status" value="1"/>
</dbReference>
<sequence>MNEALPQDPASDRERPRAPSPISAAKVRVPGRRSWFITRQRLMERLEKGTRGPLTVVTGPPGAGKSVAVASWATTGRRPGPVAWVSLDEADHRPAAFWSLVAAALEQAGVADVPRPSERGHDIFCARLIFALSGRAAPVVLVLDDFHPPAGSDLPRDVARVLKGAGPVLRLVLISRTDPPLPLHRYRLTGELVEIRSADLAFDDGETRTLLAHHGVPATPASVSALRDRTEGWAAGLRLAAMTMEGHPDPDGFAAAFAGDDHAVVDYLVAEVLNVQPPAVRRLLLRLSVVESFDAELAAELAGPDTGELFANLVRENAFVLPVAHGWYRFHSVLGAALNLTLRQEHPADEAMLHRRAAEWFSRAGSLEEAARHAVLAGDPAYASRLIVDGLAIGRVLGLSDGRAILPLFGDLPDRALAGAAGPEPYLVAAAVSLDQGDDAGRAAHLTRAEHLLAELPDDQAIPARLAAGVIRLVAACPERQADLRDLVHDLDRSLDALPYGAQHDLPELDALVGYAHGLLELRAGRLRRAEEEFERALPAAEAGGDLQHRRCLGGLALAGALQGGFRRAARLMSAAAQLPEISTGPAGRRVAAVHLACAWVALEEARLDEARDELDKGRTANADSPDALLSALHDLLTARLEVAAGRPDRALAVLDAIGGDAAGMPWFRRRVRLAEAEAHLAGDAPAEARDAARDAGGAEGAVALARVHLHERHPAAASRAVRPVLMEPSAPAAVRVDAWLLDACLAYREEDRSRGRRSLERALRLGEREKIGLPFAGRAAGCSPCCTGIRSFSSRTGGSSDNSAWECSLTAEKPPPPPSWGR</sequence>
<comment type="caution">
    <text evidence="4">The sequence shown here is derived from an EMBL/GenBank/DDBJ whole genome shotgun (WGS) entry which is preliminary data.</text>
</comment>
<reference evidence="4 5" key="1">
    <citation type="submission" date="2019-05" db="EMBL/GenBank/DDBJ databases">
        <title>Draft genome sequence of Actinomadura geliboluensis A8036.</title>
        <authorList>
            <person name="Saricaoglu S."/>
            <person name="Isik K."/>
        </authorList>
    </citation>
    <scope>NUCLEOTIDE SEQUENCE [LARGE SCALE GENOMIC DNA]</scope>
    <source>
        <strain evidence="4 5">A8036</strain>
    </source>
</reference>
<evidence type="ECO:0000259" key="3">
    <source>
        <dbReference type="Pfam" id="PF25873"/>
    </source>
</evidence>
<feature type="compositionally biased region" description="Pro residues" evidence="1">
    <location>
        <begin position="814"/>
        <end position="823"/>
    </location>
</feature>
<dbReference type="InterPro" id="IPR059106">
    <property type="entry name" value="WHD_MalT"/>
</dbReference>
<dbReference type="EMBL" id="VCKZ01000001">
    <property type="protein sequence ID" value="TMR42496.1"/>
    <property type="molecule type" value="Genomic_DNA"/>
</dbReference>
<evidence type="ECO:0000313" key="5">
    <source>
        <dbReference type="Proteomes" id="UP000305238"/>
    </source>
</evidence>
<feature type="domain" description="MalT-like winged helix" evidence="3">
    <location>
        <begin position="270"/>
        <end position="349"/>
    </location>
</feature>
<dbReference type="Pfam" id="PF25873">
    <property type="entry name" value="WHD_MalT"/>
    <property type="match status" value="1"/>
</dbReference>
<dbReference type="AlphaFoldDB" id="A0A5S4HBY6"/>
<name>A0A5S4HBY6_9ACTN</name>
<feature type="compositionally biased region" description="Polar residues" evidence="1">
    <location>
        <begin position="794"/>
        <end position="806"/>
    </location>
</feature>
<accession>A0A5S4HBY6</accession>
<keyword evidence="5" id="KW-1185">Reference proteome</keyword>
<proteinExistence type="predicted"/>
<dbReference type="InterPro" id="IPR011990">
    <property type="entry name" value="TPR-like_helical_dom_sf"/>
</dbReference>
<evidence type="ECO:0000313" key="4">
    <source>
        <dbReference type="EMBL" id="TMR42496.1"/>
    </source>
</evidence>
<protein>
    <submittedName>
        <fullName evidence="4">LuxR family transcriptional regulator</fullName>
    </submittedName>
</protein>
<feature type="region of interest" description="Disordered" evidence="1">
    <location>
        <begin position="1"/>
        <end position="21"/>
    </location>
</feature>
<organism evidence="4 5">
    <name type="scientific">Actinomadura geliboluensis</name>
    <dbReference type="NCBI Taxonomy" id="882440"/>
    <lineage>
        <taxon>Bacteria</taxon>
        <taxon>Bacillati</taxon>
        <taxon>Actinomycetota</taxon>
        <taxon>Actinomycetes</taxon>
        <taxon>Streptosporangiales</taxon>
        <taxon>Thermomonosporaceae</taxon>
        <taxon>Actinomadura</taxon>
    </lineage>
</organism>
<dbReference type="SUPFAM" id="SSF48452">
    <property type="entry name" value="TPR-like"/>
    <property type="match status" value="1"/>
</dbReference>
<dbReference type="InterPro" id="IPR041664">
    <property type="entry name" value="AAA_16"/>
</dbReference>
<evidence type="ECO:0000256" key="1">
    <source>
        <dbReference type="SAM" id="MobiDB-lite"/>
    </source>
</evidence>
<feature type="region of interest" description="Disordered" evidence="1">
    <location>
        <begin position="794"/>
        <end position="823"/>
    </location>
</feature>
<dbReference type="OrthoDB" id="134985at2"/>
<feature type="domain" description="Orc1-like AAA ATPase" evidence="2">
    <location>
        <begin position="40"/>
        <end position="150"/>
    </location>
</feature>
<dbReference type="RefSeq" id="WP_138632112.1">
    <property type="nucleotide sequence ID" value="NZ_JASWDG010000015.1"/>
</dbReference>
<dbReference type="Gene3D" id="3.40.50.300">
    <property type="entry name" value="P-loop containing nucleotide triphosphate hydrolases"/>
    <property type="match status" value="1"/>
</dbReference>